<feature type="domain" description="ABC transmembrane type-1" evidence="10">
    <location>
        <begin position="72"/>
        <end position="275"/>
    </location>
</feature>
<reference evidence="12" key="1">
    <citation type="submission" date="2020-10" db="EMBL/GenBank/DDBJ databases">
        <title>Genome-based taxonomic classification of the species Anabaenopsis elenkinii.</title>
        <authorList>
            <person name="Delbaje E."/>
            <person name="Andreote A.P.D."/>
            <person name="Pellegrinetti T.A."/>
            <person name="Cruz R.B."/>
            <person name="Branco L.H.Z."/>
            <person name="Fiore M.F."/>
        </authorList>
    </citation>
    <scope>NUCLEOTIDE SEQUENCE [LARGE SCALE GENOMIC DNA]</scope>
    <source>
        <strain evidence="12">CCIBt3563</strain>
    </source>
</reference>
<keyword evidence="12" id="KW-1185">Reference proteome</keyword>
<dbReference type="KEGG" id="aee:IM676_15500"/>
<dbReference type="InterPro" id="IPR011866">
    <property type="entry name" value="CysW_permease"/>
</dbReference>
<dbReference type="GO" id="GO:0005886">
    <property type="term" value="C:plasma membrane"/>
    <property type="evidence" value="ECO:0007669"/>
    <property type="project" value="InterPro"/>
</dbReference>
<evidence type="ECO:0000256" key="9">
    <source>
        <dbReference type="SAM" id="Phobius"/>
    </source>
</evidence>
<dbReference type="PROSITE" id="PS50928">
    <property type="entry name" value="ABC_TM1"/>
    <property type="match status" value="1"/>
</dbReference>
<dbReference type="CDD" id="cd06261">
    <property type="entry name" value="TM_PBP2"/>
    <property type="match status" value="1"/>
</dbReference>
<keyword evidence="6" id="KW-0764">Sulfate transport</keyword>
<dbReference type="NCBIfam" id="TIGR02140">
    <property type="entry name" value="permease_CysW"/>
    <property type="match status" value="1"/>
</dbReference>
<evidence type="ECO:0000256" key="4">
    <source>
        <dbReference type="ARBA" id="ARBA00022692"/>
    </source>
</evidence>
<dbReference type="EMBL" id="CP063311">
    <property type="protein sequence ID" value="QOV22087.1"/>
    <property type="molecule type" value="Genomic_DNA"/>
</dbReference>
<evidence type="ECO:0000256" key="2">
    <source>
        <dbReference type="ARBA" id="ARBA00011779"/>
    </source>
</evidence>
<dbReference type="RefSeq" id="WP_200987725.1">
    <property type="nucleotide sequence ID" value="NZ_CP063311.1"/>
</dbReference>
<name>A0A7S6RBV6_9CYAN</name>
<proteinExistence type="predicted"/>
<accession>A0A7S6RBV6</accession>
<comment type="subcellular location">
    <subcellularLocation>
        <location evidence="1">Membrane</location>
        <topology evidence="1">Multi-pass membrane protein</topology>
    </subcellularLocation>
</comment>
<gene>
    <name evidence="11" type="primary">cysW</name>
    <name evidence="11" type="ORF">IM676_15500</name>
</gene>
<keyword evidence="5 9" id="KW-1133">Transmembrane helix</keyword>
<evidence type="ECO:0000313" key="11">
    <source>
        <dbReference type="EMBL" id="QOV22087.1"/>
    </source>
</evidence>
<dbReference type="PANTHER" id="PTHR30406:SF1">
    <property type="entry name" value="SULFATE TRANSPORT SYSTEM PERMEASE PROTEIN CYSW"/>
    <property type="match status" value="1"/>
</dbReference>
<dbReference type="GO" id="GO:0015419">
    <property type="term" value="F:ABC-type sulfate transporter activity"/>
    <property type="evidence" value="ECO:0007669"/>
    <property type="project" value="InterPro"/>
</dbReference>
<dbReference type="InterPro" id="IPR005667">
    <property type="entry name" value="Sulph_transpt2"/>
</dbReference>
<dbReference type="SUPFAM" id="SSF161098">
    <property type="entry name" value="MetI-like"/>
    <property type="match status" value="1"/>
</dbReference>
<dbReference type="Proteomes" id="UP000593846">
    <property type="component" value="Chromosome"/>
</dbReference>
<dbReference type="NCBIfam" id="TIGR00969">
    <property type="entry name" value="3a0106s02"/>
    <property type="match status" value="1"/>
</dbReference>
<evidence type="ECO:0000256" key="1">
    <source>
        <dbReference type="ARBA" id="ARBA00004141"/>
    </source>
</evidence>
<feature type="transmembrane region" description="Helical" evidence="9">
    <location>
        <begin position="148"/>
        <end position="168"/>
    </location>
</feature>
<evidence type="ECO:0000256" key="3">
    <source>
        <dbReference type="ARBA" id="ARBA00022448"/>
    </source>
</evidence>
<dbReference type="Gene3D" id="1.10.3720.10">
    <property type="entry name" value="MetI-like"/>
    <property type="match status" value="1"/>
</dbReference>
<feature type="transmembrane region" description="Helical" evidence="9">
    <location>
        <begin position="255"/>
        <end position="274"/>
    </location>
</feature>
<feature type="transmembrane region" description="Helical" evidence="9">
    <location>
        <begin position="107"/>
        <end position="128"/>
    </location>
</feature>
<feature type="transmembrane region" description="Helical" evidence="9">
    <location>
        <begin position="209"/>
        <end position="235"/>
    </location>
</feature>
<comment type="subunit">
    <text evidence="2">The complex is composed of two ATP-binding proteins (CysA), two transmembrane proteins (CysT and CysW) and a solute-binding protein (CysP).</text>
</comment>
<sequence length="293" mass="31953">MTVKPKSSQSLPRGVNSQKDRQWGKFALIAAVVTYLALVLLLPTLYVFIGAFSRGIAPFFATLIDPDFTQALRLTAMAVAVAVPLNVIFGLCAAWVIARRRFPGRTLLLSIIDLPFSISPIVTGLMLVSLYGRSGLLAPVLQFLDIKIIFSFPGIALATMMGGMPFVAREVIPILEEVGTQEEEAAKTLGAGEWQTFWRVTLPSIRWGLFYGIILTTARAMGEYGAIAVVSSNLIGRTQTLTLYVEGAYRNYDSQSAFAASVVLAGLAGATLVIKELFERRIRIKDQEDMNPS</sequence>
<keyword evidence="3" id="KW-0813">Transport</keyword>
<feature type="transmembrane region" description="Helical" evidence="9">
    <location>
        <begin position="72"/>
        <end position="98"/>
    </location>
</feature>
<dbReference type="PANTHER" id="PTHR30406">
    <property type="entry name" value="SULFATE TRANSPORT SYSTEM PERMEASE PROTEIN"/>
    <property type="match status" value="1"/>
</dbReference>
<evidence type="ECO:0000256" key="7">
    <source>
        <dbReference type="ARBA" id="ARBA00023136"/>
    </source>
</evidence>
<feature type="transmembrane region" description="Helical" evidence="9">
    <location>
        <begin position="26"/>
        <end position="52"/>
    </location>
</feature>
<evidence type="ECO:0000256" key="8">
    <source>
        <dbReference type="ARBA" id="ARBA00025323"/>
    </source>
</evidence>
<comment type="function">
    <text evidence="8">Part of the ABC transporter complex CysAWTP (TC 3.A.1.6.1) involved in sulfate/thiosulfate import. Probably responsible for the translocation of the substrate across the membrane.</text>
</comment>
<keyword evidence="4 9" id="KW-0812">Transmembrane</keyword>
<dbReference type="InterPro" id="IPR035906">
    <property type="entry name" value="MetI-like_sf"/>
</dbReference>
<evidence type="ECO:0000313" key="12">
    <source>
        <dbReference type="Proteomes" id="UP000593846"/>
    </source>
</evidence>
<keyword evidence="7 9" id="KW-0472">Membrane</keyword>
<dbReference type="InterPro" id="IPR000515">
    <property type="entry name" value="MetI-like"/>
</dbReference>
<organism evidence="11 12">
    <name type="scientific">Anabaenopsis elenkinii CCIBt3563</name>
    <dbReference type="NCBI Taxonomy" id="2779889"/>
    <lineage>
        <taxon>Bacteria</taxon>
        <taxon>Bacillati</taxon>
        <taxon>Cyanobacteriota</taxon>
        <taxon>Cyanophyceae</taxon>
        <taxon>Nostocales</taxon>
        <taxon>Nodulariaceae</taxon>
        <taxon>Anabaenopsis</taxon>
    </lineage>
</organism>
<dbReference type="Pfam" id="PF00528">
    <property type="entry name" value="BPD_transp_1"/>
    <property type="match status" value="1"/>
</dbReference>
<dbReference type="AlphaFoldDB" id="A0A7S6RBV6"/>
<evidence type="ECO:0000256" key="6">
    <source>
        <dbReference type="ARBA" id="ARBA00023032"/>
    </source>
</evidence>
<evidence type="ECO:0000259" key="10">
    <source>
        <dbReference type="PROSITE" id="PS50928"/>
    </source>
</evidence>
<evidence type="ECO:0000256" key="5">
    <source>
        <dbReference type="ARBA" id="ARBA00022989"/>
    </source>
</evidence>
<protein>
    <submittedName>
        <fullName evidence="11">Sulfate ABC transporter permease subunit CysW</fullName>
    </submittedName>
</protein>